<evidence type="ECO:0000256" key="1">
    <source>
        <dbReference type="SAM" id="Phobius"/>
    </source>
</evidence>
<evidence type="ECO:0000259" key="2">
    <source>
        <dbReference type="Pfam" id="PF20152"/>
    </source>
</evidence>
<dbReference type="InterPro" id="IPR045339">
    <property type="entry name" value="DUF6534"/>
</dbReference>
<evidence type="ECO:0000313" key="3">
    <source>
        <dbReference type="EMBL" id="KAF9808723.1"/>
    </source>
</evidence>
<dbReference type="AlphaFoldDB" id="A0A8H7TZF7"/>
<protein>
    <recommendedName>
        <fullName evidence="2">DUF6534 domain-containing protein</fullName>
    </recommendedName>
</protein>
<feature type="transmembrane region" description="Helical" evidence="1">
    <location>
        <begin position="100"/>
        <end position="120"/>
    </location>
</feature>
<feature type="domain" description="DUF6534" evidence="2">
    <location>
        <begin position="104"/>
        <end position="149"/>
    </location>
</feature>
<keyword evidence="1" id="KW-1133">Transmembrane helix</keyword>
<name>A0A8H7TZF7_9APHY</name>
<reference evidence="3" key="1">
    <citation type="submission" date="2020-11" db="EMBL/GenBank/DDBJ databases">
        <authorList>
            <person name="Koelle M."/>
            <person name="Horta M.A.C."/>
            <person name="Nowrousian M."/>
            <person name="Ohm R.A."/>
            <person name="Benz P."/>
            <person name="Pilgard A."/>
        </authorList>
    </citation>
    <scope>NUCLEOTIDE SEQUENCE</scope>
    <source>
        <strain evidence="3">FPRL280</strain>
    </source>
</reference>
<keyword evidence="1" id="KW-0812">Transmembrane</keyword>
<reference evidence="3" key="2">
    <citation type="journal article" name="Front. Microbiol.">
        <title>Degradative Capacity of Two Strains of Rhodonia placenta: From Phenotype to Genotype.</title>
        <authorList>
            <person name="Kolle M."/>
            <person name="Horta M.A.C."/>
            <person name="Nowrousian M."/>
            <person name="Ohm R.A."/>
            <person name="Benz J.P."/>
            <person name="Pilgard A."/>
        </authorList>
    </citation>
    <scope>NUCLEOTIDE SEQUENCE</scope>
    <source>
        <strain evidence="3">FPRL280</strain>
    </source>
</reference>
<comment type="caution">
    <text evidence="3">The sequence shown here is derived from an EMBL/GenBank/DDBJ whole genome shotgun (WGS) entry which is preliminary data.</text>
</comment>
<evidence type="ECO:0000313" key="4">
    <source>
        <dbReference type="Proteomes" id="UP000639403"/>
    </source>
</evidence>
<organism evidence="3 4">
    <name type="scientific">Rhodonia placenta</name>
    <dbReference type="NCBI Taxonomy" id="104341"/>
    <lineage>
        <taxon>Eukaryota</taxon>
        <taxon>Fungi</taxon>
        <taxon>Dikarya</taxon>
        <taxon>Basidiomycota</taxon>
        <taxon>Agaricomycotina</taxon>
        <taxon>Agaricomycetes</taxon>
        <taxon>Polyporales</taxon>
        <taxon>Adustoporiaceae</taxon>
        <taxon>Rhodonia</taxon>
    </lineage>
</organism>
<gene>
    <name evidence="3" type="ORF">IEO21_07765</name>
</gene>
<dbReference type="EMBL" id="JADOXO010000233">
    <property type="protein sequence ID" value="KAF9808723.1"/>
    <property type="molecule type" value="Genomic_DNA"/>
</dbReference>
<sequence length="223" mass="25685">MTDLATLLNNTAGAYFIGCIINYICTSGLRLRPRLRFSENVTHHEDLLRNEAITPRNCFTEMLEKLVWALGGFIVTVVQQTTNNNIIDLDNENEWPARTAVLAAAIADVYITSTMCRVLYRKKSVIRETRELIMELIFYITSRGILTTLNMRNRFRKRHYHEGNILISINLECQEMPPDPHAEREMELENVRARHISALQYCISDLQIPHLAVDLPARRETAA</sequence>
<dbReference type="Pfam" id="PF20152">
    <property type="entry name" value="DUF6534"/>
    <property type="match status" value="1"/>
</dbReference>
<proteinExistence type="predicted"/>
<dbReference type="Proteomes" id="UP000639403">
    <property type="component" value="Unassembled WGS sequence"/>
</dbReference>
<keyword evidence="1" id="KW-0472">Membrane</keyword>
<accession>A0A8H7TZF7</accession>
<feature type="transmembrane region" description="Helical" evidence="1">
    <location>
        <begin position="12"/>
        <end position="31"/>
    </location>
</feature>